<sequence length="370" mass="41112">MKVIHVAESFAAGVLHFVAQMTRVMPEHQHVVIHGQRPDTPVNYASLFPPGVMLLPWQELGRDISPWRDAMALFRLIRLLQQQDGDIIHLHSSKAGFLGRLGAMLLGQSARVIYTPHGVSFLRQDVASRKQTLFVWLEQLANKCGGRVIACSASEASCLRSHGINAGYINNGISCQPEADITTPKNDNKLTTITLVGRISSQKNPLWYNAIASAFVDQPHIRFLWVGDGELRNQLTAPNITCSGWVSPEQVTTHLQASDIYLSTSAWEGLPLSALQAMCHRLPLVLSRCTGHSDIVEPGRNGFLFQHTDEAVMLLQVLVDNPDIRAQLGQASRELLERGFNVQQMADGYRRLYLQLGKHHIKQIPEADLS</sequence>
<dbReference type="Pfam" id="PF13579">
    <property type="entry name" value="Glyco_trans_4_4"/>
    <property type="match status" value="1"/>
</dbReference>
<dbReference type="SUPFAM" id="SSF53756">
    <property type="entry name" value="UDP-Glycosyltransferase/glycogen phosphorylase"/>
    <property type="match status" value="1"/>
</dbReference>
<accession>A0A656HHW6</accession>
<dbReference type="GO" id="GO:0016757">
    <property type="term" value="F:glycosyltransferase activity"/>
    <property type="evidence" value="ECO:0007669"/>
    <property type="project" value="UniProtKB-ARBA"/>
</dbReference>
<dbReference type="AlphaFoldDB" id="A0A656HHW6"/>
<feature type="domain" description="Glycosyltransferase subfamily 4-like N-terminal" evidence="1">
    <location>
        <begin position="18"/>
        <end position="166"/>
    </location>
</feature>
<dbReference type="EMBL" id="JH651384">
    <property type="protein sequence ID" value="EIJ35973.1"/>
    <property type="molecule type" value="Genomic_DNA"/>
</dbReference>
<dbReference type="RefSeq" id="WP_002709867.1">
    <property type="nucleotide sequence ID" value="NZ_JH651384.1"/>
</dbReference>
<dbReference type="Pfam" id="PF13692">
    <property type="entry name" value="Glyco_trans_1_4"/>
    <property type="match status" value="1"/>
</dbReference>
<dbReference type="OrthoDB" id="9777346at2"/>
<protein>
    <submittedName>
        <fullName evidence="2">Glycosyl transferase group 1</fullName>
    </submittedName>
</protein>
<dbReference type="InterPro" id="IPR028098">
    <property type="entry name" value="Glyco_trans_4-like_N"/>
</dbReference>
<dbReference type="Gene3D" id="3.40.50.2000">
    <property type="entry name" value="Glycogen Phosphorylase B"/>
    <property type="match status" value="2"/>
</dbReference>
<evidence type="ECO:0000259" key="1">
    <source>
        <dbReference type="Pfam" id="PF13579"/>
    </source>
</evidence>
<reference evidence="3" key="1">
    <citation type="journal article" date="2011" name="Stand. Genomic Sci.">
        <title>Genome sequence of the filamentous, gliding Thiothrix nivea neotype strain (JP2(T)).</title>
        <authorList>
            <person name="Lapidus A."/>
            <person name="Nolan M."/>
            <person name="Lucas S."/>
            <person name="Glavina Del Rio T."/>
            <person name="Tice H."/>
            <person name="Cheng J.F."/>
            <person name="Tapia R."/>
            <person name="Han C."/>
            <person name="Goodwin L."/>
            <person name="Pitluck S."/>
            <person name="Liolios K."/>
            <person name="Pagani I."/>
            <person name="Ivanova N."/>
            <person name="Huntemann M."/>
            <person name="Mavromatis K."/>
            <person name="Mikhailova N."/>
            <person name="Pati A."/>
            <person name="Chen A."/>
            <person name="Palaniappan K."/>
            <person name="Land M."/>
            <person name="Brambilla E.M."/>
            <person name="Rohde M."/>
            <person name="Abt B."/>
            <person name="Verbarg S."/>
            <person name="Goker M."/>
            <person name="Bristow J."/>
            <person name="Eisen J.A."/>
            <person name="Markowitz V."/>
            <person name="Hugenholtz P."/>
            <person name="Kyrpides N.C."/>
            <person name="Klenk H.P."/>
            <person name="Woyke T."/>
        </authorList>
    </citation>
    <scope>NUCLEOTIDE SEQUENCE [LARGE SCALE GENOMIC DNA]</scope>
    <source>
        <strain evidence="3">ATCC 35100 / DSM 5205 / JP2</strain>
    </source>
</reference>
<dbReference type="PANTHER" id="PTHR45947">
    <property type="entry name" value="SULFOQUINOVOSYL TRANSFERASE SQD2"/>
    <property type="match status" value="1"/>
</dbReference>
<gene>
    <name evidence="2" type="ORF">Thini_3461</name>
</gene>
<dbReference type="InterPro" id="IPR050194">
    <property type="entry name" value="Glycosyltransferase_grp1"/>
</dbReference>
<dbReference type="Proteomes" id="UP000005317">
    <property type="component" value="Unassembled WGS sequence"/>
</dbReference>
<dbReference type="PANTHER" id="PTHR45947:SF3">
    <property type="entry name" value="SULFOQUINOVOSYL TRANSFERASE SQD2"/>
    <property type="match status" value="1"/>
</dbReference>
<name>A0A656HHW6_THINJ</name>
<proteinExistence type="predicted"/>
<organism evidence="2 3">
    <name type="scientific">Thiothrix nivea (strain ATCC 35100 / DSM 5205 / JP2)</name>
    <dbReference type="NCBI Taxonomy" id="870187"/>
    <lineage>
        <taxon>Bacteria</taxon>
        <taxon>Pseudomonadati</taxon>
        <taxon>Pseudomonadota</taxon>
        <taxon>Gammaproteobacteria</taxon>
        <taxon>Thiotrichales</taxon>
        <taxon>Thiotrichaceae</taxon>
        <taxon>Thiothrix</taxon>
    </lineage>
</organism>
<evidence type="ECO:0000313" key="3">
    <source>
        <dbReference type="Proteomes" id="UP000005317"/>
    </source>
</evidence>
<keyword evidence="3" id="KW-1185">Reference proteome</keyword>
<evidence type="ECO:0000313" key="2">
    <source>
        <dbReference type="EMBL" id="EIJ35973.1"/>
    </source>
</evidence>
<keyword evidence="2" id="KW-0808">Transferase</keyword>